<feature type="region of interest" description="Disordered" evidence="1">
    <location>
        <begin position="127"/>
        <end position="257"/>
    </location>
</feature>
<feature type="compositionally biased region" description="Low complexity" evidence="1">
    <location>
        <begin position="140"/>
        <end position="154"/>
    </location>
</feature>
<organism evidence="2 3">
    <name type="scientific">Thermobifida cellulosilytica TB100</name>
    <dbReference type="NCBI Taxonomy" id="665004"/>
    <lineage>
        <taxon>Bacteria</taxon>
        <taxon>Bacillati</taxon>
        <taxon>Actinomycetota</taxon>
        <taxon>Actinomycetes</taxon>
        <taxon>Streptosporangiales</taxon>
        <taxon>Nocardiopsidaceae</taxon>
        <taxon>Thermobifida</taxon>
    </lineage>
</organism>
<sequence length="257" mass="26964">MVVDVVRAYLEAASGLTELTRKRAVAAAKTLIRESDERAASPRASDTAGGTENGESPLPGVRVGPSIQALAAELIETSRNNRAALGRLIEEEVARVLDRLDVVPRDDYDRLARRVAELERRLASVTAAQRRRTTVDDAARTAAAAPEQPVPQADTGDRAEAADEADTPTAGVPAADAPAQAAEPVPAAEADTQAGRTEESTAEEPQSQQPAEEAAPESTAKPAARSGKTKTSRARAAKSQTKRAATRRGTTRNGSKS</sequence>
<dbReference type="STRING" id="665004.AC529_18560"/>
<protein>
    <recommendedName>
        <fullName evidence="4">Membrane fusogenic activity family protein</fullName>
    </recommendedName>
</protein>
<dbReference type="PATRIC" id="fig|665004.4.peg.1379"/>
<reference evidence="3" key="1">
    <citation type="journal article" date="2017" name="Acta Aliment.">
        <title>Plant polysaccharide degrading enzyme system of Thermpbifida cellulosilytica TB100 revealed by de novo genome project data.</title>
        <authorList>
            <person name="Toth A."/>
            <person name="Baka E."/>
            <person name="Luzics S."/>
            <person name="Bata-Vidacs I."/>
            <person name="Nagy I."/>
            <person name="Balint B."/>
            <person name="Herceg R."/>
            <person name="Olasz F."/>
            <person name="Wilk T."/>
            <person name="Nagy T."/>
            <person name="Kriszt B."/>
            <person name="Nagy I."/>
            <person name="Kukolya J."/>
        </authorList>
    </citation>
    <scope>NUCLEOTIDE SEQUENCE [LARGE SCALE GENOMIC DNA]</scope>
    <source>
        <strain evidence="3">TB100</strain>
    </source>
</reference>
<feature type="compositionally biased region" description="Low complexity" evidence="1">
    <location>
        <begin position="167"/>
        <end position="190"/>
    </location>
</feature>
<name>A0A147KD88_THECS</name>
<keyword evidence="3" id="KW-1185">Reference proteome</keyword>
<dbReference type="OrthoDB" id="3431789at2"/>
<dbReference type="Proteomes" id="UP000074382">
    <property type="component" value="Unassembled WGS sequence"/>
</dbReference>
<evidence type="ECO:0000256" key="1">
    <source>
        <dbReference type="SAM" id="MobiDB-lite"/>
    </source>
</evidence>
<evidence type="ECO:0008006" key="4">
    <source>
        <dbReference type="Google" id="ProtNLM"/>
    </source>
</evidence>
<accession>A0A147KD88</accession>
<dbReference type="RefSeq" id="WP_068754628.1">
    <property type="nucleotide sequence ID" value="NZ_KQ950181.1"/>
</dbReference>
<feature type="compositionally biased region" description="Low complexity" evidence="1">
    <location>
        <begin position="203"/>
        <end position="224"/>
    </location>
</feature>
<dbReference type="EMBL" id="LGEM01000137">
    <property type="protein sequence ID" value="KUP95261.1"/>
    <property type="molecule type" value="Genomic_DNA"/>
</dbReference>
<feature type="region of interest" description="Disordered" evidence="1">
    <location>
        <begin position="35"/>
        <end position="62"/>
    </location>
</feature>
<feature type="compositionally biased region" description="Basic residues" evidence="1">
    <location>
        <begin position="227"/>
        <end position="250"/>
    </location>
</feature>
<evidence type="ECO:0000313" key="3">
    <source>
        <dbReference type="Proteomes" id="UP000074382"/>
    </source>
</evidence>
<gene>
    <name evidence="2" type="ORF">AC529_18560</name>
</gene>
<comment type="caution">
    <text evidence="2">The sequence shown here is derived from an EMBL/GenBank/DDBJ whole genome shotgun (WGS) entry which is preliminary data.</text>
</comment>
<dbReference type="AlphaFoldDB" id="A0A147KD88"/>
<evidence type="ECO:0000313" key="2">
    <source>
        <dbReference type="EMBL" id="KUP95261.1"/>
    </source>
</evidence>
<proteinExistence type="predicted"/>